<dbReference type="CDD" id="cd14726">
    <property type="entry name" value="TraB_PrgY-like"/>
    <property type="match status" value="1"/>
</dbReference>
<dbReference type="AlphaFoldDB" id="F5YFE2"/>
<dbReference type="OrthoDB" id="9809330at2"/>
<dbReference type="STRING" id="545695.TREAZ_1360"/>
<dbReference type="InterPro" id="IPR002816">
    <property type="entry name" value="TraB/PrgY/GumN_fam"/>
</dbReference>
<proteinExistence type="predicted"/>
<dbReference type="PANTHER" id="PTHR21530:SF7">
    <property type="entry name" value="TRAB DOMAIN-CONTAINING PROTEIN"/>
    <property type="match status" value="1"/>
</dbReference>
<reference evidence="3" key="1">
    <citation type="submission" date="2009-12" db="EMBL/GenBank/DDBJ databases">
        <title>Complete sequence of Treponema azotonutricium strain ZAS-9.</title>
        <authorList>
            <person name="Tetu S.G."/>
            <person name="Matson E."/>
            <person name="Ren Q."/>
            <person name="Seshadri R."/>
            <person name="Elbourne L."/>
            <person name="Hassan K.A."/>
            <person name="Durkin A."/>
            <person name="Radune D."/>
            <person name="Mohamoud Y."/>
            <person name="Shay R."/>
            <person name="Jin S."/>
            <person name="Zhang X."/>
            <person name="Lucey K."/>
            <person name="Ballor N.R."/>
            <person name="Ottesen E."/>
            <person name="Rosenthal R."/>
            <person name="Allen A."/>
            <person name="Leadbetter J.R."/>
            <person name="Paulsen I.T."/>
        </authorList>
    </citation>
    <scope>NUCLEOTIDE SEQUENCE [LARGE SCALE GENOMIC DNA]</scope>
    <source>
        <strain evidence="3">ATCC BAA-888 / DSM 13862 / ZAS-9</strain>
    </source>
</reference>
<organism evidence="2 3">
    <name type="scientific">Leadbettera azotonutricia (strain ATCC BAA-888 / DSM 13862 / ZAS-9)</name>
    <name type="common">Treponema azotonutricium</name>
    <dbReference type="NCBI Taxonomy" id="545695"/>
    <lineage>
        <taxon>Bacteria</taxon>
        <taxon>Pseudomonadati</taxon>
        <taxon>Spirochaetota</taxon>
        <taxon>Spirochaetia</taxon>
        <taxon>Spirochaetales</taxon>
        <taxon>Breznakiellaceae</taxon>
        <taxon>Leadbettera</taxon>
    </lineage>
</organism>
<name>F5YFE2_LEAAZ</name>
<dbReference type="InterPro" id="IPR005230">
    <property type="entry name" value="TraB_bac"/>
</dbReference>
<dbReference type="RefSeq" id="WP_015710641.1">
    <property type="nucleotide sequence ID" value="NC_015577.1"/>
</dbReference>
<dbReference type="eggNOG" id="COG1916">
    <property type="taxonomic scope" value="Bacteria"/>
</dbReference>
<feature type="transmembrane region" description="Helical" evidence="1">
    <location>
        <begin position="288"/>
        <end position="307"/>
    </location>
</feature>
<feature type="transmembrane region" description="Helical" evidence="1">
    <location>
        <begin position="259"/>
        <end position="281"/>
    </location>
</feature>
<dbReference type="InParanoid" id="F5YFE2"/>
<dbReference type="HOGENOM" id="CLU_032780_1_0_12"/>
<evidence type="ECO:0000256" key="1">
    <source>
        <dbReference type="SAM" id="Phobius"/>
    </source>
</evidence>
<dbReference type="Pfam" id="PF01963">
    <property type="entry name" value="TraB_PrgY_gumN"/>
    <property type="match status" value="1"/>
</dbReference>
<evidence type="ECO:0000313" key="3">
    <source>
        <dbReference type="Proteomes" id="UP000009222"/>
    </source>
</evidence>
<feature type="transmembrane region" description="Helical" evidence="1">
    <location>
        <begin position="371"/>
        <end position="398"/>
    </location>
</feature>
<dbReference type="EMBL" id="CP001841">
    <property type="protein sequence ID" value="AEF80315.1"/>
    <property type="molecule type" value="Genomic_DNA"/>
</dbReference>
<sequence length="399" mass="43267">MNDTRIAIQLGDREIILIGTAHVSRESIDEVTRTIREESPGQVCVELDAGRYASISQNDSWEKLNIAKVFKEGKGFLLMANLVLSGFQRRMGDELGVKPGEEMKAALETANELGIPHGLCDREIQITLRRAWARCGLWSKCKLLASLISSAFTTEKMSEEEIENLKNHNELEGMMDELSSYLPKVKETLIDERDRYLAAKIWSSGIEAKTEKGLKQIAVVGAGHIKGIKSHLEKIFANEESADVSALEIIPPPGFLSKAAGWLIPLIIVALIAVGFIQAGAGVSLSMLLRWVLWNGSLAALGTLLALGHPLSILVSFVGAPIATINPFIGVGIFSGITEATMRKPRVGDAENIAEDVGSLRGIYHNRITRALLVFFLSSIGGMIGNFISIPSLAGLLAK</sequence>
<dbReference type="PANTHER" id="PTHR21530">
    <property type="entry name" value="PHEROMONE SHUTDOWN PROTEIN"/>
    <property type="match status" value="1"/>
</dbReference>
<dbReference type="InterPro" id="IPR046345">
    <property type="entry name" value="TraB_PrgY-like"/>
</dbReference>
<keyword evidence="3" id="KW-1185">Reference proteome</keyword>
<keyword evidence="1" id="KW-0812">Transmembrane</keyword>
<dbReference type="KEGG" id="taz:TREAZ_1360"/>
<keyword evidence="1" id="KW-0472">Membrane</keyword>
<keyword evidence="1" id="KW-1133">Transmembrane helix</keyword>
<dbReference type="Proteomes" id="UP000009222">
    <property type="component" value="Chromosome"/>
</dbReference>
<reference evidence="2 3" key="2">
    <citation type="journal article" date="2011" name="ISME J.">
        <title>RNA-seq reveals cooperative metabolic interactions between two termite-gut spirochete species in co-culture.</title>
        <authorList>
            <person name="Rosenthal A.Z."/>
            <person name="Matson E.G."/>
            <person name="Eldar A."/>
            <person name="Leadbetter J.R."/>
        </authorList>
    </citation>
    <scope>NUCLEOTIDE SEQUENCE [LARGE SCALE GENOMIC DNA]</scope>
    <source>
        <strain evidence="3">ATCC BAA-888 / DSM 13862 / ZAS-9</strain>
    </source>
</reference>
<feature type="transmembrane region" description="Helical" evidence="1">
    <location>
        <begin position="313"/>
        <end position="337"/>
    </location>
</feature>
<evidence type="ECO:0000313" key="2">
    <source>
        <dbReference type="EMBL" id="AEF80315.1"/>
    </source>
</evidence>
<gene>
    <name evidence="2" type="ordered locus">TREAZ_1360</name>
</gene>
<accession>F5YFE2</accession>
<protein>
    <submittedName>
        <fullName evidence="2">TraB family protein</fullName>
    </submittedName>
</protein>
<dbReference type="NCBIfam" id="TIGR00261">
    <property type="entry name" value="traB"/>
    <property type="match status" value="1"/>
</dbReference>